<dbReference type="GO" id="GO:0042242">
    <property type="term" value="F:cobyrinic acid a,c-diamide synthase activity"/>
    <property type="evidence" value="ECO:0007669"/>
    <property type="project" value="UniProtKB-UniRule"/>
</dbReference>
<evidence type="ECO:0000256" key="3">
    <source>
        <dbReference type="ARBA" id="ARBA00022598"/>
    </source>
</evidence>
<dbReference type="Pfam" id="PF01656">
    <property type="entry name" value="CbiA"/>
    <property type="match status" value="1"/>
</dbReference>
<feature type="active site" description="Nucleophile" evidence="8">
    <location>
        <position position="339"/>
    </location>
</feature>
<reference evidence="11 12" key="1">
    <citation type="journal article" date="2013" name="Front. Microbiol.">
        <title>The genome of Nitrospina gracilis illuminates the metabolism and evolution of the major marine nitrite oxidizer.</title>
        <authorList>
            <person name="Luecker S."/>
            <person name="Nowka B."/>
            <person name="Rattei T."/>
            <person name="Spieck E."/>
            <person name="and Daims H."/>
        </authorList>
    </citation>
    <scope>NUCLEOTIDE SEQUENCE [LARGE SCALE GENOMIC DNA]</scope>
    <source>
        <strain evidence="11 12">3/211</strain>
    </source>
</reference>
<evidence type="ECO:0000256" key="1">
    <source>
        <dbReference type="ARBA" id="ARBA00001946"/>
    </source>
</evidence>
<evidence type="ECO:0000256" key="6">
    <source>
        <dbReference type="ARBA" id="ARBA00022842"/>
    </source>
</evidence>
<dbReference type="InterPro" id="IPR027417">
    <property type="entry name" value="P-loop_NTPase"/>
</dbReference>
<evidence type="ECO:0000256" key="4">
    <source>
        <dbReference type="ARBA" id="ARBA00022741"/>
    </source>
</evidence>
<dbReference type="InterPro" id="IPR011698">
    <property type="entry name" value="GATase_3"/>
</dbReference>
<feature type="domain" description="CobQ/CobB/MinD/ParA nucleotide binding" evidence="9">
    <location>
        <begin position="12"/>
        <end position="197"/>
    </location>
</feature>
<dbReference type="EC" id="6.3.5.11" evidence="8"/>
<dbReference type="PANTHER" id="PTHR43873">
    <property type="entry name" value="COBYRINATE A,C-DIAMIDE SYNTHASE"/>
    <property type="match status" value="1"/>
</dbReference>
<evidence type="ECO:0000259" key="9">
    <source>
        <dbReference type="Pfam" id="PF01656"/>
    </source>
</evidence>
<dbReference type="InterPro" id="IPR029062">
    <property type="entry name" value="Class_I_gatase-like"/>
</dbReference>
<protein>
    <recommendedName>
        <fullName evidence="8">Cobyrinate a,c-diamide synthase</fullName>
        <ecNumber evidence="8">6.3.5.11</ecNumber>
    </recommendedName>
    <alternativeName>
        <fullName evidence="8">Cobyrinic acid a,c-diamide synthetase</fullName>
    </alternativeName>
</protein>
<evidence type="ECO:0000313" key="12">
    <source>
        <dbReference type="Proteomes" id="UP000011704"/>
    </source>
</evidence>
<dbReference type="Gene3D" id="3.40.50.880">
    <property type="match status" value="1"/>
</dbReference>
<feature type="domain" description="CobB/CobQ-like glutamine amidotransferase" evidence="10">
    <location>
        <begin position="257"/>
        <end position="445"/>
    </location>
</feature>
<keyword evidence="6 8" id="KW-0460">Magnesium</keyword>
<keyword evidence="5 8" id="KW-0067">ATP-binding</keyword>
<comment type="catalytic activity">
    <reaction evidence="8">
        <text>cob(II)yrinate + 2 L-glutamine + 2 ATP + 2 H2O = cob(II)yrinate a,c diamide + 2 L-glutamate + 2 ADP + 2 phosphate + 2 H(+)</text>
        <dbReference type="Rhea" id="RHEA:26289"/>
        <dbReference type="ChEBI" id="CHEBI:15377"/>
        <dbReference type="ChEBI" id="CHEBI:15378"/>
        <dbReference type="ChEBI" id="CHEBI:29985"/>
        <dbReference type="ChEBI" id="CHEBI:30616"/>
        <dbReference type="ChEBI" id="CHEBI:43474"/>
        <dbReference type="ChEBI" id="CHEBI:58359"/>
        <dbReference type="ChEBI" id="CHEBI:58537"/>
        <dbReference type="ChEBI" id="CHEBI:58894"/>
        <dbReference type="ChEBI" id="CHEBI:456216"/>
        <dbReference type="EC" id="6.3.5.11"/>
    </reaction>
</comment>
<name>M1YIU6_NITG3</name>
<comment type="miscellaneous">
    <text evidence="8">The a and c carboxylates of cobyrinate are activated for nucleophilic attack via formation of a phosphorylated intermediate by ATP. CbiA catalyzes first the amidation of the c-carboxylate, and then that of the a-carboxylate.</text>
</comment>
<organism evidence="11 12">
    <name type="scientific">Nitrospina gracilis (strain 3/211)</name>
    <dbReference type="NCBI Taxonomy" id="1266370"/>
    <lineage>
        <taxon>Bacteria</taxon>
        <taxon>Pseudomonadati</taxon>
        <taxon>Nitrospinota/Tectimicrobiota group</taxon>
        <taxon>Nitrospinota</taxon>
        <taxon>Nitrospinia</taxon>
        <taxon>Nitrospinales</taxon>
        <taxon>Nitrospinaceae</taxon>
        <taxon>Nitrospina</taxon>
    </lineage>
</organism>
<comment type="function">
    <text evidence="8">Catalyzes the ATP-dependent amidation of the two carboxylate groups at positions a and c of cobyrinate, using either L-glutamine or ammonia as the nitrogen source.</text>
</comment>
<keyword evidence="4 8" id="KW-0547">Nucleotide-binding</keyword>
<dbReference type="CDD" id="cd05388">
    <property type="entry name" value="CobB_N"/>
    <property type="match status" value="1"/>
</dbReference>
<dbReference type="GO" id="GO:0005524">
    <property type="term" value="F:ATP binding"/>
    <property type="evidence" value="ECO:0007669"/>
    <property type="project" value="UniProtKB-UniRule"/>
</dbReference>
<evidence type="ECO:0000256" key="2">
    <source>
        <dbReference type="ARBA" id="ARBA00022573"/>
    </source>
</evidence>
<accession>M1YIU6</accession>
<dbReference type="AlphaFoldDB" id="M1YIU6"/>
<evidence type="ECO:0000313" key="11">
    <source>
        <dbReference type="EMBL" id="CCQ90418.1"/>
    </source>
</evidence>
<comment type="caution">
    <text evidence="11">The sequence shown here is derived from an EMBL/GenBank/DDBJ whole genome shotgun (WGS) entry which is preliminary data.</text>
</comment>
<dbReference type="HAMAP" id="MF_00027">
    <property type="entry name" value="CobB_CbiA"/>
    <property type="match status" value="1"/>
</dbReference>
<dbReference type="UniPathway" id="UPA00148">
    <property type="reaction ID" value="UER00231"/>
</dbReference>
<dbReference type="PROSITE" id="PS51274">
    <property type="entry name" value="GATASE_COBBQ"/>
    <property type="match status" value="1"/>
</dbReference>
<proteinExistence type="inferred from homology"/>
<feature type="site" description="Increases nucleophilicity of active site Cys" evidence="8">
    <location>
        <position position="440"/>
    </location>
</feature>
<dbReference type="InterPro" id="IPR004484">
    <property type="entry name" value="CbiA/CobB_synth"/>
</dbReference>
<comment type="domain">
    <text evidence="8">Comprises of two domains. The C-terminal domain contains the binding site for glutamine and catalyzes the hydrolysis of this substrate to glutamate and ammonia. The N-terminal domain is anticipated to bind ATP and cobyrinate and catalyzes the ultimate synthesis of the diamide product. The ammonia produced via the glutaminase domain is probably translocated to the adjacent domain via a molecular tunnel, where it reacts with an activated intermediate.</text>
</comment>
<sequence length="469" mass="52095">MSIQNHNARGLLIAGTHTSVGKSSIAIGLMRCFRNRGFNVKPFKVGPDYIDPGHHALASGNPSYNLDSWMGGAEYVRNLFEDIVEPGDRFVVEGVMGLHDGAHATKAAGSTAEVAHLLDVPVVLVIDGSMLARSAAALVKGYMEFDERVNVFGMIANRVNSPGHAKILKDAIEHATPARFLGTLPTKEELKMPSRHLGLHLAQEQDSDIYEQWATHLEEHLDIAAFMDALPDRNCVHASRAKARRFPQVSSTKPFSVAIAKDAALHFIYQDTLDLIGHYGGTIHYFSPLDSPALPSGVDWVYLPGGYPELHAERLSANTGFLSSLREFVNGGGPVVGECGGLMLLGKVIVDVNKTSHTMTGVFDFTTSFQGNKRIIGYRNLEYSPEETPESVIELRGHEFHFSLFEDNNEKALMIHRHPETGQEIHDGYRKKNAFALYSHIHWRSSLRWWDYLLHHCILPFKNSRRPVS</sequence>
<dbReference type="SUPFAM" id="SSF52540">
    <property type="entry name" value="P-loop containing nucleoside triphosphate hydrolases"/>
    <property type="match status" value="1"/>
</dbReference>
<dbReference type="GO" id="GO:0009236">
    <property type="term" value="P:cobalamin biosynthetic process"/>
    <property type="evidence" value="ECO:0007669"/>
    <property type="project" value="UniProtKB-UniRule"/>
</dbReference>
<dbReference type="Gene3D" id="3.40.50.300">
    <property type="entry name" value="P-loop containing nucleotide triphosphate hydrolases"/>
    <property type="match status" value="2"/>
</dbReference>
<keyword evidence="7 8" id="KW-0315">Glutamine amidotransferase</keyword>
<dbReference type="Proteomes" id="UP000011704">
    <property type="component" value="Unassembled WGS sequence"/>
</dbReference>
<dbReference type="EMBL" id="CAQJ01000032">
    <property type="protein sequence ID" value="CCQ90418.1"/>
    <property type="molecule type" value="Genomic_DNA"/>
</dbReference>
<dbReference type="SUPFAM" id="SSF52317">
    <property type="entry name" value="Class I glutamine amidotransferase-like"/>
    <property type="match status" value="1"/>
</dbReference>
<evidence type="ECO:0000259" key="10">
    <source>
        <dbReference type="Pfam" id="PF07685"/>
    </source>
</evidence>
<evidence type="ECO:0000256" key="7">
    <source>
        <dbReference type="ARBA" id="ARBA00022962"/>
    </source>
</evidence>
<dbReference type="STRING" id="1266370.NITGR_290016"/>
<comment type="similarity">
    <text evidence="8">Belongs to the CobB/CbiA family.</text>
</comment>
<keyword evidence="2 8" id="KW-0169">Cobalamin biosynthesis</keyword>
<gene>
    <name evidence="8" type="primary">cbiA</name>
    <name evidence="11" type="ORF">NITGR_290016</name>
</gene>
<dbReference type="InterPro" id="IPR002586">
    <property type="entry name" value="CobQ/CobB/MinD/ParA_Nub-bd_dom"/>
</dbReference>
<evidence type="ECO:0000256" key="8">
    <source>
        <dbReference type="HAMAP-Rule" id="MF_00027"/>
    </source>
</evidence>
<keyword evidence="12" id="KW-1185">Reference proteome</keyword>
<comment type="pathway">
    <text evidence="8">Cofactor biosynthesis; adenosylcobalamin biosynthesis; cob(II)yrinate a,c-diamide from sirohydrochlorin (anaerobic route): step 10/10.</text>
</comment>
<dbReference type="HOGENOM" id="CLU_022752_2_0_0"/>
<evidence type="ECO:0000256" key="5">
    <source>
        <dbReference type="ARBA" id="ARBA00022840"/>
    </source>
</evidence>
<dbReference type="PANTHER" id="PTHR43873:SF1">
    <property type="entry name" value="COBYRINATE A,C-DIAMIDE SYNTHASE"/>
    <property type="match status" value="1"/>
</dbReference>
<dbReference type="RefSeq" id="WP_005007876.1">
    <property type="nucleotide sequence ID" value="NZ_HG422173.1"/>
</dbReference>
<comment type="cofactor">
    <cofactor evidence="1 8">
        <name>Mg(2+)</name>
        <dbReference type="ChEBI" id="CHEBI:18420"/>
    </cofactor>
</comment>
<dbReference type="NCBIfam" id="TIGR00379">
    <property type="entry name" value="cobB"/>
    <property type="match status" value="1"/>
</dbReference>
<dbReference type="InParanoid" id="M1YIU6"/>
<dbReference type="Pfam" id="PF07685">
    <property type="entry name" value="GATase_3"/>
    <property type="match status" value="1"/>
</dbReference>
<keyword evidence="3 8" id="KW-0436">Ligase</keyword>
<dbReference type="NCBIfam" id="NF002204">
    <property type="entry name" value="PRK01077.1"/>
    <property type="match status" value="1"/>
</dbReference>